<dbReference type="CDD" id="cd00761">
    <property type="entry name" value="Glyco_tranf_GTA_type"/>
    <property type="match status" value="1"/>
</dbReference>
<dbReference type="Gene3D" id="3.90.550.10">
    <property type="entry name" value="Spore Coat Polysaccharide Biosynthesis Protein SpsA, Chain A"/>
    <property type="match status" value="1"/>
</dbReference>
<feature type="domain" description="Glycosyltransferase 2-like" evidence="1">
    <location>
        <begin position="8"/>
        <end position="154"/>
    </location>
</feature>
<dbReference type="InterPro" id="IPR029044">
    <property type="entry name" value="Nucleotide-diphossugar_trans"/>
</dbReference>
<evidence type="ECO:0000313" key="2">
    <source>
        <dbReference type="EMBL" id="MFD2609112.1"/>
    </source>
</evidence>
<name>A0ABW5P4E7_9DEIO</name>
<dbReference type="RefSeq" id="WP_386844225.1">
    <property type="nucleotide sequence ID" value="NZ_JBHUMK010000026.1"/>
</dbReference>
<evidence type="ECO:0000313" key="3">
    <source>
        <dbReference type="Proteomes" id="UP001597475"/>
    </source>
</evidence>
<dbReference type="PANTHER" id="PTHR22916">
    <property type="entry name" value="GLYCOSYLTRANSFERASE"/>
    <property type="match status" value="1"/>
</dbReference>
<reference evidence="3" key="1">
    <citation type="journal article" date="2019" name="Int. J. Syst. Evol. Microbiol.">
        <title>The Global Catalogue of Microorganisms (GCM) 10K type strain sequencing project: providing services to taxonomists for standard genome sequencing and annotation.</title>
        <authorList>
            <consortium name="The Broad Institute Genomics Platform"/>
            <consortium name="The Broad Institute Genome Sequencing Center for Infectious Disease"/>
            <person name="Wu L."/>
            <person name="Ma J."/>
        </authorList>
    </citation>
    <scope>NUCLEOTIDE SEQUENCE [LARGE SCALE GENOMIC DNA]</scope>
    <source>
        <strain evidence="3">KCTC 33842</strain>
    </source>
</reference>
<sequence length="292" mass="33810">MSSDIKVSIGLPVYNAAKYLNLCLNSILNQSYKNWELIVINDGSTDNSLEIIRAIKDSRVRVFHDGENRGLSARLNQSIDLADGEFYCRMDSDDIMHPERLANQVKMLISSDYDVIGTAAYVIDHDNKIIGYRRGNPFSDRSVAGIFRNGGFIHPSIMGRIDWFKQNPYDVRANRCEDIELWIRTAQKSSFYNDDTPLLFYREDSNHWPKALKTYHGYLDMMRRKIYDSNDDERELYINELKRSRQKHVLRSIIHYGGLDRIMKLRRTPPISPKVEQGAKLSLLAAIAELKE</sequence>
<dbReference type="InterPro" id="IPR001173">
    <property type="entry name" value="Glyco_trans_2-like"/>
</dbReference>
<dbReference type="SUPFAM" id="SSF53448">
    <property type="entry name" value="Nucleotide-diphospho-sugar transferases"/>
    <property type="match status" value="1"/>
</dbReference>
<dbReference type="Pfam" id="PF00535">
    <property type="entry name" value="Glycos_transf_2"/>
    <property type="match status" value="1"/>
</dbReference>
<dbReference type="EMBL" id="JBHUMK010000026">
    <property type="protein sequence ID" value="MFD2609112.1"/>
    <property type="molecule type" value="Genomic_DNA"/>
</dbReference>
<comment type="caution">
    <text evidence="2">The sequence shown here is derived from an EMBL/GenBank/DDBJ whole genome shotgun (WGS) entry which is preliminary data.</text>
</comment>
<gene>
    <name evidence="2" type="ORF">ACFSR9_06610</name>
</gene>
<evidence type="ECO:0000259" key="1">
    <source>
        <dbReference type="Pfam" id="PF00535"/>
    </source>
</evidence>
<dbReference type="Proteomes" id="UP001597475">
    <property type="component" value="Unassembled WGS sequence"/>
</dbReference>
<keyword evidence="3" id="KW-1185">Reference proteome</keyword>
<dbReference type="PANTHER" id="PTHR22916:SF3">
    <property type="entry name" value="UDP-GLCNAC:BETAGAL BETA-1,3-N-ACETYLGLUCOSAMINYLTRANSFERASE-LIKE PROTEIN 1"/>
    <property type="match status" value="1"/>
</dbReference>
<accession>A0ABW5P4E7</accession>
<organism evidence="2 3">
    <name type="scientific">Deinococcus taklimakanensis</name>
    <dbReference type="NCBI Taxonomy" id="536443"/>
    <lineage>
        <taxon>Bacteria</taxon>
        <taxon>Thermotogati</taxon>
        <taxon>Deinococcota</taxon>
        <taxon>Deinococci</taxon>
        <taxon>Deinococcales</taxon>
        <taxon>Deinococcaceae</taxon>
        <taxon>Deinococcus</taxon>
    </lineage>
</organism>
<proteinExistence type="predicted"/>
<protein>
    <submittedName>
        <fullName evidence="2">Glycosyltransferase family 2 protein</fullName>
    </submittedName>
</protein>